<evidence type="ECO:0000313" key="2">
    <source>
        <dbReference type="Proteomes" id="UP000284361"/>
    </source>
</evidence>
<sequence>MSRVFKVTPKRVKRTNGTVLTPEMEVTVTTQTHTSDPFYNGAKELKEAYMRMYGFDYQKACCSKNDFDFKKLD</sequence>
<gene>
    <name evidence="1" type="ORF">DW789_15300</name>
</gene>
<dbReference type="Proteomes" id="UP000284361">
    <property type="component" value="Unassembled WGS sequence"/>
</dbReference>
<comment type="caution">
    <text evidence="1">The sequence shown here is derived from an EMBL/GenBank/DDBJ whole genome shotgun (WGS) entry which is preliminary data.</text>
</comment>
<protein>
    <submittedName>
        <fullName evidence="1">Uncharacterized protein</fullName>
    </submittedName>
</protein>
<accession>A0A414FIG7</accession>
<organism evidence="1 2">
    <name type="scientific">Phocaeicola plebeius</name>
    <dbReference type="NCBI Taxonomy" id="310297"/>
    <lineage>
        <taxon>Bacteria</taxon>
        <taxon>Pseudomonadati</taxon>
        <taxon>Bacteroidota</taxon>
        <taxon>Bacteroidia</taxon>
        <taxon>Bacteroidales</taxon>
        <taxon>Bacteroidaceae</taxon>
        <taxon>Phocaeicola</taxon>
    </lineage>
</organism>
<reference evidence="1 2" key="1">
    <citation type="submission" date="2018-08" db="EMBL/GenBank/DDBJ databases">
        <title>A genome reference for cultivated species of the human gut microbiota.</title>
        <authorList>
            <person name="Zou Y."/>
            <person name="Xue W."/>
            <person name="Luo G."/>
        </authorList>
    </citation>
    <scope>NUCLEOTIDE SEQUENCE [LARGE SCALE GENOMIC DNA]</scope>
    <source>
        <strain evidence="1 2">AM31-10</strain>
    </source>
</reference>
<evidence type="ECO:0000313" key="1">
    <source>
        <dbReference type="EMBL" id="RHD47592.1"/>
    </source>
</evidence>
<dbReference type="AlphaFoldDB" id="A0A414FIG7"/>
<proteinExistence type="predicted"/>
<dbReference type="Pfam" id="PF19637">
    <property type="entry name" value="DUF6140"/>
    <property type="match status" value="1"/>
</dbReference>
<dbReference type="RefSeq" id="WP_118166239.1">
    <property type="nucleotide sequence ID" value="NZ_JAQEYB010000028.1"/>
</dbReference>
<name>A0A414FIG7_9BACT</name>
<dbReference type="InterPro" id="IPR046138">
    <property type="entry name" value="DUF6140"/>
</dbReference>
<dbReference type="EMBL" id="QSJG01000053">
    <property type="protein sequence ID" value="RHD47592.1"/>
    <property type="molecule type" value="Genomic_DNA"/>
</dbReference>